<accession>A0ABY6V4S1</accession>
<name>A0ABY6V4S1_BIOOC</name>
<evidence type="ECO:0000256" key="1">
    <source>
        <dbReference type="SAM" id="MobiDB-lite"/>
    </source>
</evidence>
<evidence type="ECO:0000259" key="2">
    <source>
        <dbReference type="PROSITE" id="PS50004"/>
    </source>
</evidence>
<protein>
    <recommendedName>
        <fullName evidence="2">C2 domain-containing protein</fullName>
    </recommendedName>
</protein>
<organism evidence="3 4">
    <name type="scientific">Bionectria ochroleuca</name>
    <name type="common">Gliocladium roseum</name>
    <dbReference type="NCBI Taxonomy" id="29856"/>
    <lineage>
        <taxon>Eukaryota</taxon>
        <taxon>Fungi</taxon>
        <taxon>Dikarya</taxon>
        <taxon>Ascomycota</taxon>
        <taxon>Pezizomycotina</taxon>
        <taxon>Sordariomycetes</taxon>
        <taxon>Hypocreomycetidae</taxon>
        <taxon>Hypocreales</taxon>
        <taxon>Bionectriaceae</taxon>
        <taxon>Clonostachys</taxon>
    </lineage>
</organism>
<keyword evidence="4" id="KW-1185">Reference proteome</keyword>
<reference evidence="3 4" key="1">
    <citation type="submission" date="2019-06" db="EMBL/GenBank/DDBJ databases">
        <authorList>
            <person name="Broberg M."/>
        </authorList>
    </citation>
    <scope>NUCLEOTIDE SEQUENCE [LARGE SCALE GENOMIC DNA]</scope>
</reference>
<dbReference type="EMBL" id="CABFNS010000989">
    <property type="protein sequence ID" value="VUC37467.1"/>
    <property type="molecule type" value="Genomic_DNA"/>
</dbReference>
<dbReference type="Proteomes" id="UP000766486">
    <property type="component" value="Unassembled WGS sequence"/>
</dbReference>
<dbReference type="SUPFAM" id="SSF49562">
    <property type="entry name" value="C2 domain (Calcium/lipid-binding domain, CaLB)"/>
    <property type="match status" value="1"/>
</dbReference>
<dbReference type="PROSITE" id="PS50004">
    <property type="entry name" value="C2"/>
    <property type="match status" value="1"/>
</dbReference>
<feature type="compositionally biased region" description="Low complexity" evidence="1">
    <location>
        <begin position="496"/>
        <end position="507"/>
    </location>
</feature>
<dbReference type="InterPro" id="IPR000008">
    <property type="entry name" value="C2_dom"/>
</dbReference>
<feature type="compositionally biased region" description="Polar residues" evidence="1">
    <location>
        <begin position="359"/>
        <end position="368"/>
    </location>
</feature>
<feature type="region of interest" description="Disordered" evidence="1">
    <location>
        <begin position="462"/>
        <end position="508"/>
    </location>
</feature>
<feature type="compositionally biased region" description="Polar residues" evidence="1">
    <location>
        <begin position="701"/>
        <end position="713"/>
    </location>
</feature>
<feature type="region of interest" description="Disordered" evidence="1">
    <location>
        <begin position="660"/>
        <end position="853"/>
    </location>
</feature>
<evidence type="ECO:0000313" key="4">
    <source>
        <dbReference type="Proteomes" id="UP000766486"/>
    </source>
</evidence>
<dbReference type="PANTHER" id="PTHR47052:SF3">
    <property type="entry name" value="INGRESSION PROTEIN 1"/>
    <property type="match status" value="1"/>
</dbReference>
<dbReference type="Gene3D" id="2.60.40.150">
    <property type="entry name" value="C2 domain"/>
    <property type="match status" value="1"/>
</dbReference>
<feature type="compositionally biased region" description="Basic and acidic residues" evidence="1">
    <location>
        <begin position="309"/>
        <end position="320"/>
    </location>
</feature>
<dbReference type="InterPro" id="IPR052981">
    <property type="entry name" value="Ingression_C2_domain"/>
</dbReference>
<dbReference type="Pfam" id="PF00168">
    <property type="entry name" value="C2"/>
    <property type="match status" value="1"/>
</dbReference>
<feature type="compositionally biased region" description="Polar residues" evidence="1">
    <location>
        <begin position="660"/>
        <end position="671"/>
    </location>
</feature>
<feature type="domain" description="C2" evidence="2">
    <location>
        <begin position="10"/>
        <end position="131"/>
    </location>
</feature>
<dbReference type="SMART" id="SM00239">
    <property type="entry name" value="C2"/>
    <property type="match status" value="1"/>
</dbReference>
<dbReference type="PANTHER" id="PTHR47052">
    <property type="entry name" value="CONSERVED SERINE PROLINE-RICH PROTEIN (AFU_ORTHOLOGUE AFUA_2G01790)"/>
    <property type="match status" value="1"/>
</dbReference>
<sequence>MASPTKVHALNGAHTAGIFADMSVDGPEIGTLVLIVDRAKNLPNRKTIGKQDPYCAARLGKEAKKTKTDVRGGQTPKWDQELRFTVHDCPDYYQLKMSIFTDDKRTDLIGESWIDLKGIIVPGGGQNDMWQTLTCRGKYAGEIRMEITFYDTRPKPEKPAARPRAQAAAPDMEGGSMKQKTPVKRRPLPSDPVTGEAPSPAATAPSPAQQQRVPPVPDQYQTPPRSHGRHQSHAGYSSNNSPAPGAEYSTPPSGYRQAHPDQYSPSPKGPSRMDRQSSRPVDSYDVSPRPHGDRDYGSGQIVQSIEPRGIPRREHHDLHMGEPNQSQFASSGEDERPPPPPAHRTRQSIGPPEIGYRNNYDSPPQKGTSPMPMRYDVLKSEAHRYSMPANSGRPSMRGHDSAPAAVTTVAHYNRIEYDVPSQRQYSYDPSYDPHHRNMQATVEDVPESPTGHYQHDTYQHDTYQRNGPAPGYEEEDYHQGYESGPSPAPLNLRITPRNSPSPRPRASTNEIQHGYQVQSSSYTGREFSTSPGGEFYGNPNTSQTHFENPDEWALQRTGPSNYAHADMPPSLVPGVDPNVAREISDRMQEERYNDRRLSYQGALVPATRGRHMSEPPPSYGHNQPDHAYSFDSQQAERYVERHSEITYSGGSEMALTRIRNVSPNPAPSTNHAIRRKSVSPAPLPSDSRRVSDVPFGPDSFNAFNSSLPPSQDEVSGPDPDARIITHDGKEVDPSDHLPVESWAPEPESKSKPQASDARSRPAPNGAQPMPPSGRRQLRIAARPSQPPAAPHPSYGPQELVTTGAPVSYRLQKKSNRTSAAYVQGGSSPLAPIGSDNFQDRPGQYTPTRGGQRMNHWEHQNENYAPRQGSAPPIPAKVPLPVMSGANGGGAECLALVHEMQAIDIGTGRSRRHGGY</sequence>
<dbReference type="InterPro" id="IPR035892">
    <property type="entry name" value="C2_domain_sf"/>
</dbReference>
<feature type="compositionally biased region" description="Basic and acidic residues" evidence="1">
    <location>
        <begin position="719"/>
        <end position="738"/>
    </location>
</feature>
<gene>
    <name evidence="3" type="ORF">CLO192961_LOCUS472820</name>
</gene>
<evidence type="ECO:0000313" key="3">
    <source>
        <dbReference type="EMBL" id="VUC37467.1"/>
    </source>
</evidence>
<feature type="compositionally biased region" description="Polar residues" evidence="1">
    <location>
        <begin position="816"/>
        <end position="826"/>
    </location>
</feature>
<comment type="caution">
    <text evidence="3">The sequence shown here is derived from an EMBL/GenBank/DDBJ whole genome shotgun (WGS) entry which is preliminary data.</text>
</comment>
<feature type="region of interest" description="Disordered" evidence="1">
    <location>
        <begin position="150"/>
        <end position="373"/>
    </location>
</feature>
<feature type="compositionally biased region" description="Low complexity" evidence="1">
    <location>
        <begin position="197"/>
        <end position="211"/>
    </location>
</feature>
<proteinExistence type="predicted"/>